<accession>A0A917DYS7</accession>
<evidence type="ECO:0000313" key="2">
    <source>
        <dbReference type="EMBL" id="GGD80468.1"/>
    </source>
</evidence>
<protein>
    <submittedName>
        <fullName evidence="2">ABC transporter permease</fullName>
    </submittedName>
</protein>
<dbReference type="EMBL" id="BMHP01000003">
    <property type="protein sequence ID" value="GGD80468.1"/>
    <property type="molecule type" value="Genomic_DNA"/>
</dbReference>
<evidence type="ECO:0000313" key="3">
    <source>
        <dbReference type="Proteomes" id="UP000612456"/>
    </source>
</evidence>
<feature type="transmembrane region" description="Helical" evidence="1">
    <location>
        <begin position="114"/>
        <end position="133"/>
    </location>
</feature>
<keyword evidence="1" id="KW-0812">Transmembrane</keyword>
<dbReference type="Proteomes" id="UP000612456">
    <property type="component" value="Unassembled WGS sequence"/>
</dbReference>
<dbReference type="PANTHER" id="PTHR36832:SF2">
    <property type="entry name" value="INTEGRAL MEMBRANE PROTEIN"/>
    <property type="match status" value="1"/>
</dbReference>
<dbReference type="Pfam" id="PF06182">
    <property type="entry name" value="ABC2_membrane_6"/>
    <property type="match status" value="1"/>
</dbReference>
<proteinExistence type="predicted"/>
<comment type="caution">
    <text evidence="2">The sequence shown here is derived from an EMBL/GenBank/DDBJ whole genome shotgun (WGS) entry which is preliminary data.</text>
</comment>
<dbReference type="RefSeq" id="WP_188994808.1">
    <property type="nucleotide sequence ID" value="NZ_BMHP01000003.1"/>
</dbReference>
<dbReference type="PANTHER" id="PTHR36832">
    <property type="entry name" value="SLR1174 PROTEIN-RELATED"/>
    <property type="match status" value="1"/>
</dbReference>
<feature type="transmembrane region" description="Helical" evidence="1">
    <location>
        <begin position="48"/>
        <end position="73"/>
    </location>
</feature>
<dbReference type="AlphaFoldDB" id="A0A917DYS7"/>
<keyword evidence="1" id="KW-1133">Transmembrane helix</keyword>
<dbReference type="InterPro" id="IPR010390">
    <property type="entry name" value="ABC-2_transporter-like"/>
</dbReference>
<gene>
    <name evidence="2" type="ORF">GCM10010911_43210</name>
</gene>
<feature type="transmembrane region" description="Helical" evidence="1">
    <location>
        <begin position="173"/>
        <end position="192"/>
    </location>
</feature>
<keyword evidence="1" id="KW-0472">Membrane</keyword>
<feature type="transmembrane region" description="Helical" evidence="1">
    <location>
        <begin position="21"/>
        <end position="42"/>
    </location>
</feature>
<keyword evidence="3" id="KW-1185">Reference proteome</keyword>
<feature type="transmembrane region" description="Helical" evidence="1">
    <location>
        <begin position="139"/>
        <end position="161"/>
    </location>
</feature>
<evidence type="ECO:0000256" key="1">
    <source>
        <dbReference type="SAM" id="Phobius"/>
    </source>
</evidence>
<name>A0A917DYS7_9BACL</name>
<feature type="transmembrane region" description="Helical" evidence="1">
    <location>
        <begin position="225"/>
        <end position="246"/>
    </location>
</feature>
<reference evidence="2" key="1">
    <citation type="journal article" date="2014" name="Int. J. Syst. Evol. Microbiol.">
        <title>Complete genome sequence of Corynebacterium casei LMG S-19264T (=DSM 44701T), isolated from a smear-ripened cheese.</title>
        <authorList>
            <consortium name="US DOE Joint Genome Institute (JGI-PGF)"/>
            <person name="Walter F."/>
            <person name="Albersmeier A."/>
            <person name="Kalinowski J."/>
            <person name="Ruckert C."/>
        </authorList>
    </citation>
    <scope>NUCLEOTIDE SEQUENCE</scope>
    <source>
        <strain evidence="2">CGMCC 1.15178</strain>
    </source>
</reference>
<sequence length="258" mass="29429">MLFLVLARKTYLRNLQYRGAHMVHNIASAIFGFIYISIWTGIGVSQSLGAYGMSGMISYVAFNQVSLWVAAFLNNGLGLEQSVRTGQIAIELMRPVHLFYQLMCKEWGQIAYQFVYKFLPIYTLYLFVLPLHVPSSLFTFIWTAVALMLAAYISICINFIIGAMALWTTESRWLYWVNYAFSMLLSGFLIPIEWLPGWLELISRASFYPFLHYVPTRIYLGMDGLTQLLGSLAWCMGLTSVCLVIARTMRRKVEVQGG</sequence>
<reference evidence="2" key="2">
    <citation type="submission" date="2020-09" db="EMBL/GenBank/DDBJ databases">
        <authorList>
            <person name="Sun Q."/>
            <person name="Zhou Y."/>
        </authorList>
    </citation>
    <scope>NUCLEOTIDE SEQUENCE</scope>
    <source>
        <strain evidence="2">CGMCC 1.15178</strain>
    </source>
</reference>
<organism evidence="2 3">
    <name type="scientific">Paenibacillus nasutitermitis</name>
    <dbReference type="NCBI Taxonomy" id="1652958"/>
    <lineage>
        <taxon>Bacteria</taxon>
        <taxon>Bacillati</taxon>
        <taxon>Bacillota</taxon>
        <taxon>Bacilli</taxon>
        <taxon>Bacillales</taxon>
        <taxon>Paenibacillaceae</taxon>
        <taxon>Paenibacillus</taxon>
    </lineage>
</organism>